<accession>A0ABZ1WFL4</accession>
<dbReference type="Gene3D" id="3.40.50.720">
    <property type="entry name" value="NAD(P)-binding Rossmann-like Domain"/>
    <property type="match status" value="1"/>
</dbReference>
<dbReference type="RefSeq" id="WP_329494350.1">
    <property type="nucleotide sequence ID" value="NZ_CP108460.1"/>
</dbReference>
<gene>
    <name evidence="2" type="ORF">OG469_31020</name>
</gene>
<dbReference type="Pfam" id="PF13460">
    <property type="entry name" value="NAD_binding_10"/>
    <property type="match status" value="1"/>
</dbReference>
<name>A0ABZ1WFL4_9ACTN</name>
<evidence type="ECO:0000259" key="1">
    <source>
        <dbReference type="Pfam" id="PF13460"/>
    </source>
</evidence>
<feature type="domain" description="NAD(P)-binding" evidence="1">
    <location>
        <begin position="6"/>
        <end position="180"/>
    </location>
</feature>
<dbReference type="SUPFAM" id="SSF51735">
    <property type="entry name" value="NAD(P)-binding Rossmann-fold domains"/>
    <property type="match status" value="1"/>
</dbReference>
<sequence length="285" mass="30130">MILITGATGPVGRPLTAALHSRGAAVRAVTRAPATAGLPAGVETFGGDPSRPASVASALDGVTALFLHPRAVGDAAAELVALARERGVRRVVALSALNVDDPLDEQPSRFRGDRNKEAEDAAATGGLAWTSLRASSFAGNALTAWGAQVRAGDVVRYVHPGFQESPVDERDLAEVAARALLTYEYTGRRLELPGPQSLSHRQMVAVLGEVLGRPLRMAEVPPEAAVQGMLRQGLPEPFVRALMARYAAHLERPQHPGTDQLRAVLGRPARTFADWAADHADAFRA</sequence>
<reference evidence="2 3" key="1">
    <citation type="submission" date="2022-10" db="EMBL/GenBank/DDBJ databases">
        <title>The complete genomes of actinobacterial strains from the NBC collection.</title>
        <authorList>
            <person name="Joergensen T.S."/>
            <person name="Alvarez Arevalo M."/>
            <person name="Sterndorff E.B."/>
            <person name="Faurdal D."/>
            <person name="Vuksanovic O."/>
            <person name="Mourched A.-S."/>
            <person name="Charusanti P."/>
            <person name="Shaw S."/>
            <person name="Blin K."/>
            <person name="Weber T."/>
        </authorList>
    </citation>
    <scope>NUCLEOTIDE SEQUENCE [LARGE SCALE GENOMIC DNA]</scope>
    <source>
        <strain evidence="2 3">NBC_01247</strain>
    </source>
</reference>
<dbReference type="Proteomes" id="UP001432014">
    <property type="component" value="Chromosome"/>
</dbReference>
<dbReference type="PANTHER" id="PTHR43162:SF1">
    <property type="entry name" value="PRESTALK A DIFFERENTIATION PROTEIN A"/>
    <property type="match status" value="1"/>
</dbReference>
<dbReference type="InterPro" id="IPR051604">
    <property type="entry name" value="Ergot_Alk_Oxidoreductase"/>
</dbReference>
<evidence type="ECO:0000313" key="2">
    <source>
        <dbReference type="EMBL" id="WUS59547.1"/>
    </source>
</evidence>
<dbReference type="InterPro" id="IPR016040">
    <property type="entry name" value="NAD(P)-bd_dom"/>
</dbReference>
<protein>
    <submittedName>
        <fullName evidence="2">NAD(P)H-binding protein</fullName>
    </submittedName>
</protein>
<proteinExistence type="predicted"/>
<evidence type="ECO:0000313" key="3">
    <source>
        <dbReference type="Proteomes" id="UP001432014"/>
    </source>
</evidence>
<dbReference type="InterPro" id="IPR036291">
    <property type="entry name" value="NAD(P)-bd_dom_sf"/>
</dbReference>
<organism evidence="2 3">
    <name type="scientific">Kitasatospora herbaricolor</name>
    <dbReference type="NCBI Taxonomy" id="68217"/>
    <lineage>
        <taxon>Bacteria</taxon>
        <taxon>Bacillati</taxon>
        <taxon>Actinomycetota</taxon>
        <taxon>Actinomycetes</taxon>
        <taxon>Kitasatosporales</taxon>
        <taxon>Streptomycetaceae</taxon>
        <taxon>Kitasatospora</taxon>
    </lineage>
</organism>
<keyword evidence="3" id="KW-1185">Reference proteome</keyword>
<dbReference type="PANTHER" id="PTHR43162">
    <property type="match status" value="1"/>
</dbReference>
<dbReference type="EMBL" id="CP108482">
    <property type="protein sequence ID" value="WUS59547.1"/>
    <property type="molecule type" value="Genomic_DNA"/>
</dbReference>